<evidence type="ECO:0000256" key="2">
    <source>
        <dbReference type="ARBA" id="ARBA00008164"/>
    </source>
</evidence>
<comment type="subcellular location">
    <subcellularLocation>
        <location evidence="1">Membrane</location>
        <topology evidence="1">Single-pass membrane protein</topology>
    </subcellularLocation>
</comment>
<protein>
    <submittedName>
        <fullName evidence="4">SPFH/Band 7/PHB domain protein</fullName>
    </submittedName>
</protein>
<dbReference type="PRINTS" id="PR00721">
    <property type="entry name" value="STOMATIN"/>
</dbReference>
<comment type="caution">
    <text evidence="4">The sequence shown here is derived from an EMBL/GenBank/DDBJ whole genome shotgun (WGS) entry which is preliminary data.</text>
</comment>
<dbReference type="OrthoDB" id="9809197at2"/>
<dbReference type="GO" id="GO:0098552">
    <property type="term" value="C:side of membrane"/>
    <property type="evidence" value="ECO:0007669"/>
    <property type="project" value="UniProtKB-ARBA"/>
</dbReference>
<evidence type="ECO:0000313" key="5">
    <source>
        <dbReference type="Proteomes" id="UP000308430"/>
    </source>
</evidence>
<dbReference type="CDD" id="cd08829">
    <property type="entry name" value="SPFH_paraslipin"/>
    <property type="match status" value="1"/>
</dbReference>
<dbReference type="SUPFAM" id="SSF117892">
    <property type="entry name" value="Band 7/SPFH domain"/>
    <property type="match status" value="1"/>
</dbReference>
<dbReference type="RefSeq" id="WP_136348246.1">
    <property type="nucleotide sequence ID" value="NZ_SSOC01000004.1"/>
</dbReference>
<name>A0A4S4AWU3_9RHOO</name>
<proteinExistence type="inferred from homology"/>
<dbReference type="GO" id="GO:0007005">
    <property type="term" value="P:mitochondrion organization"/>
    <property type="evidence" value="ECO:0007669"/>
    <property type="project" value="TreeGrafter"/>
</dbReference>
<dbReference type="InterPro" id="IPR050710">
    <property type="entry name" value="Band7/mec-2_domain"/>
</dbReference>
<dbReference type="PANTHER" id="PTHR43327">
    <property type="entry name" value="STOMATIN-LIKE PROTEIN 2, MITOCHONDRIAL"/>
    <property type="match status" value="1"/>
</dbReference>
<dbReference type="AlphaFoldDB" id="A0A4S4AWU3"/>
<reference evidence="4 5" key="1">
    <citation type="submission" date="2019-04" db="EMBL/GenBank/DDBJ databases">
        <title>Azoarcus nasutitermitis sp. nov. isolated from termite nest.</title>
        <authorList>
            <person name="Lin S.-Y."/>
            <person name="Hameed A."/>
            <person name="Hsu Y.-H."/>
            <person name="Young C.-C."/>
        </authorList>
    </citation>
    <scope>NUCLEOTIDE SEQUENCE [LARGE SCALE GENOMIC DNA]</scope>
    <source>
        <strain evidence="4 5">CC-YHH838</strain>
    </source>
</reference>
<feature type="domain" description="Band 7" evidence="3">
    <location>
        <begin position="21"/>
        <end position="179"/>
    </location>
</feature>
<dbReference type="Proteomes" id="UP000308430">
    <property type="component" value="Unassembled WGS sequence"/>
</dbReference>
<evidence type="ECO:0000256" key="1">
    <source>
        <dbReference type="ARBA" id="ARBA00004167"/>
    </source>
</evidence>
<dbReference type="Pfam" id="PF01145">
    <property type="entry name" value="Band_7"/>
    <property type="match status" value="1"/>
</dbReference>
<organism evidence="4 5">
    <name type="scientific">Pseudothauera nasutitermitis</name>
    <dbReference type="NCBI Taxonomy" id="2565930"/>
    <lineage>
        <taxon>Bacteria</taxon>
        <taxon>Pseudomonadati</taxon>
        <taxon>Pseudomonadota</taxon>
        <taxon>Betaproteobacteria</taxon>
        <taxon>Rhodocyclales</taxon>
        <taxon>Zoogloeaceae</taxon>
        <taxon>Pseudothauera</taxon>
    </lineage>
</organism>
<dbReference type="InterPro" id="IPR001107">
    <property type="entry name" value="Band_7"/>
</dbReference>
<keyword evidence="5" id="KW-1185">Reference proteome</keyword>
<dbReference type="InterPro" id="IPR001972">
    <property type="entry name" value="Stomatin_HflK_fam"/>
</dbReference>
<dbReference type="FunFam" id="3.30.479.30:FF:000004">
    <property type="entry name" value="Putative membrane protease family, stomatin"/>
    <property type="match status" value="1"/>
</dbReference>
<dbReference type="SMART" id="SM00244">
    <property type="entry name" value="PHB"/>
    <property type="match status" value="1"/>
</dbReference>
<sequence>MSEGLAIAVAILVFVAITIGKGVRLVAQGEEWIVERLGKYHATLRPGLNILIPYLDRVAYKLVTKDIILDVQEQEVITRDNAVILTNAIAFVKVTDPVKAVYGVTDFSEAIRNLIMTTLRSIVGEMELDEALSSRDKIKARLRESIADEAVDWGLTVKSVEIQDIKPSQSMQRAMELQAAAERERKAMVTKAEGEKQSAILEAEARLEAAKRDASAQVMLAEASAESIRRVAAGIGEQTTPMLYLLGEKYISSLEKLGSSNNSRIVVLPADLQEAVRGLVGKLGGRA</sequence>
<dbReference type="GO" id="GO:0005886">
    <property type="term" value="C:plasma membrane"/>
    <property type="evidence" value="ECO:0007669"/>
    <property type="project" value="UniProtKB-ARBA"/>
</dbReference>
<dbReference type="Gene3D" id="3.30.479.30">
    <property type="entry name" value="Band 7 domain"/>
    <property type="match status" value="1"/>
</dbReference>
<comment type="similarity">
    <text evidence="2">Belongs to the band 7/mec-2 family.</text>
</comment>
<dbReference type="InterPro" id="IPR036013">
    <property type="entry name" value="Band_7/SPFH_dom_sf"/>
</dbReference>
<gene>
    <name evidence="4" type="ORF">E6C76_10705</name>
</gene>
<evidence type="ECO:0000259" key="3">
    <source>
        <dbReference type="SMART" id="SM00244"/>
    </source>
</evidence>
<dbReference type="EMBL" id="SSOC01000004">
    <property type="protein sequence ID" value="THF64527.1"/>
    <property type="molecule type" value="Genomic_DNA"/>
</dbReference>
<accession>A0A4S4AWU3</accession>
<dbReference type="PANTHER" id="PTHR43327:SF10">
    <property type="entry name" value="STOMATIN-LIKE PROTEIN 2, MITOCHONDRIAL"/>
    <property type="match status" value="1"/>
</dbReference>
<evidence type="ECO:0000313" key="4">
    <source>
        <dbReference type="EMBL" id="THF64527.1"/>
    </source>
</evidence>